<dbReference type="AlphaFoldDB" id="A0A0M2NMX7"/>
<dbReference type="Proteomes" id="UP000034076">
    <property type="component" value="Unassembled WGS sequence"/>
</dbReference>
<name>A0A0M2NMX7_9FIRM</name>
<accession>A0A0M2NMX7</accession>
<gene>
    <name evidence="1" type="ORF">CHK_0953</name>
</gene>
<dbReference type="EMBL" id="LAYJ01000070">
    <property type="protein sequence ID" value="KKI51555.1"/>
    <property type="molecule type" value="Genomic_DNA"/>
</dbReference>
<keyword evidence="2" id="KW-1185">Reference proteome</keyword>
<protein>
    <submittedName>
        <fullName evidence="1">Uncharacterized protein</fullName>
    </submittedName>
</protein>
<proteinExistence type="predicted"/>
<reference evidence="1 2" key="1">
    <citation type="submission" date="2015-04" db="EMBL/GenBank/DDBJ databases">
        <title>Draft genome sequence of bacteremic isolate Catabacter hongkongensis type strain HKU16T.</title>
        <authorList>
            <person name="Lau S.K."/>
            <person name="Teng J.L."/>
            <person name="Huang Y."/>
            <person name="Curreem S.O."/>
            <person name="Tsui S.K."/>
            <person name="Woo P.C."/>
        </authorList>
    </citation>
    <scope>NUCLEOTIDE SEQUENCE [LARGE SCALE GENOMIC DNA]</scope>
    <source>
        <strain evidence="1 2">HKU16</strain>
    </source>
</reference>
<evidence type="ECO:0000313" key="2">
    <source>
        <dbReference type="Proteomes" id="UP000034076"/>
    </source>
</evidence>
<dbReference type="RefSeq" id="WP_160295591.1">
    <property type="nucleotide sequence ID" value="NZ_LAYJ01000070.1"/>
</dbReference>
<comment type="caution">
    <text evidence="1">The sequence shown here is derived from an EMBL/GenBank/DDBJ whole genome shotgun (WGS) entry which is preliminary data.</text>
</comment>
<organism evidence="1 2">
    <name type="scientific">Christensenella hongkongensis</name>
    <dbReference type="NCBI Taxonomy" id="270498"/>
    <lineage>
        <taxon>Bacteria</taxon>
        <taxon>Bacillati</taxon>
        <taxon>Bacillota</taxon>
        <taxon>Clostridia</taxon>
        <taxon>Christensenellales</taxon>
        <taxon>Christensenellaceae</taxon>
        <taxon>Christensenella</taxon>
    </lineage>
</organism>
<dbReference type="OrthoDB" id="1976465at2"/>
<evidence type="ECO:0000313" key="1">
    <source>
        <dbReference type="EMBL" id="KKI51555.1"/>
    </source>
</evidence>
<sequence>MLPIFQGQMEGGLPAGYSIQLALSSLQTDVVLLALPILSALPFTAAFVDDHKSL</sequence>